<dbReference type="SUPFAM" id="SSF53822">
    <property type="entry name" value="Periplasmic binding protein-like I"/>
    <property type="match status" value="1"/>
</dbReference>
<comment type="caution">
    <text evidence="7">The sequence shown here is derived from an EMBL/GenBank/DDBJ whole genome shotgun (WGS) entry which is preliminary data.</text>
</comment>
<dbReference type="InterPro" id="IPR028082">
    <property type="entry name" value="Peripla_BP_I"/>
</dbReference>
<evidence type="ECO:0000256" key="5">
    <source>
        <dbReference type="SAM" id="SignalP"/>
    </source>
</evidence>
<keyword evidence="2" id="KW-0813">Transport</keyword>
<dbReference type="Gene3D" id="3.40.50.2300">
    <property type="match status" value="2"/>
</dbReference>
<gene>
    <name evidence="7" type="ORF">Q8A70_11305</name>
</gene>
<protein>
    <submittedName>
        <fullName evidence="7">Branched-chain amino acid ABC transporter substrate-binding protein</fullName>
    </submittedName>
</protein>
<feature type="signal peptide" evidence="5">
    <location>
        <begin position="1"/>
        <end position="28"/>
    </location>
</feature>
<dbReference type="InterPro" id="IPR028081">
    <property type="entry name" value="Leu-bd"/>
</dbReference>
<dbReference type="PRINTS" id="PR00337">
    <property type="entry name" value="LEUILEVALBP"/>
</dbReference>
<dbReference type="InterPro" id="IPR000709">
    <property type="entry name" value="Leu_Ile_Val-bd"/>
</dbReference>
<dbReference type="EMBL" id="JAUYVI010000003">
    <property type="protein sequence ID" value="MDQ7248257.1"/>
    <property type="molecule type" value="Genomic_DNA"/>
</dbReference>
<evidence type="ECO:0000256" key="4">
    <source>
        <dbReference type="ARBA" id="ARBA00022970"/>
    </source>
</evidence>
<dbReference type="Proteomes" id="UP001230156">
    <property type="component" value="Unassembled WGS sequence"/>
</dbReference>
<dbReference type="PANTHER" id="PTHR47151:SF2">
    <property type="entry name" value="AMINO ACID BINDING PROTEIN"/>
    <property type="match status" value="1"/>
</dbReference>
<comment type="similarity">
    <text evidence="1">Belongs to the leucine-binding protein family.</text>
</comment>
<name>A0ABU0YKK6_9PROT</name>
<feature type="domain" description="Leucine-binding protein" evidence="6">
    <location>
        <begin position="30"/>
        <end position="354"/>
    </location>
</feature>
<dbReference type="RefSeq" id="WP_379955709.1">
    <property type="nucleotide sequence ID" value="NZ_JAUYVI010000003.1"/>
</dbReference>
<reference evidence="8" key="1">
    <citation type="submission" date="2023-08" db="EMBL/GenBank/DDBJ databases">
        <title>Rhodospirillaceae gen. nov., a novel taxon isolated from the Yangtze River Yuezi River estuary sludge.</title>
        <authorList>
            <person name="Ruan L."/>
        </authorList>
    </citation>
    <scope>NUCLEOTIDE SEQUENCE [LARGE SCALE GENOMIC DNA]</scope>
    <source>
        <strain evidence="8">R-7</strain>
    </source>
</reference>
<evidence type="ECO:0000313" key="8">
    <source>
        <dbReference type="Proteomes" id="UP001230156"/>
    </source>
</evidence>
<keyword evidence="3 5" id="KW-0732">Signal</keyword>
<dbReference type="CDD" id="cd06342">
    <property type="entry name" value="PBP1_ABC_LIVBP-like"/>
    <property type="match status" value="1"/>
</dbReference>
<organism evidence="7 8">
    <name type="scientific">Dongia sedimenti</name>
    <dbReference type="NCBI Taxonomy" id="3064282"/>
    <lineage>
        <taxon>Bacteria</taxon>
        <taxon>Pseudomonadati</taxon>
        <taxon>Pseudomonadota</taxon>
        <taxon>Alphaproteobacteria</taxon>
        <taxon>Rhodospirillales</taxon>
        <taxon>Dongiaceae</taxon>
        <taxon>Dongia</taxon>
    </lineage>
</organism>
<evidence type="ECO:0000313" key="7">
    <source>
        <dbReference type="EMBL" id="MDQ7248257.1"/>
    </source>
</evidence>
<keyword evidence="8" id="KW-1185">Reference proteome</keyword>
<feature type="chain" id="PRO_5046549842" evidence="5">
    <location>
        <begin position="29"/>
        <end position="377"/>
    </location>
</feature>
<evidence type="ECO:0000256" key="2">
    <source>
        <dbReference type="ARBA" id="ARBA00022448"/>
    </source>
</evidence>
<dbReference type="Pfam" id="PF13458">
    <property type="entry name" value="Peripla_BP_6"/>
    <property type="match status" value="1"/>
</dbReference>
<keyword evidence="4" id="KW-0029">Amino-acid transport</keyword>
<accession>A0ABU0YKK6</accession>
<proteinExistence type="inferred from homology"/>
<dbReference type="PANTHER" id="PTHR47151">
    <property type="entry name" value="LEU/ILE/VAL-BINDING ABC TRANSPORTER SUBUNIT"/>
    <property type="match status" value="1"/>
</dbReference>
<sequence length="377" mass="39981">MYKKLITTTAMAAALAVGAFAFGPSAQADITIAVAGPMTGDLAAFGEQLRRGSEMAVEDINAAGGVNGEKLKLEVGDDQCDPKQAVQVANDLVKKGAVFVAGHFCSGSSIPASAVYIEEGVLQITPASTNPAFTEDPAKKGVMTVMRTCGRDDAQGVFAGPWLAKTYAGKNVAILDDKSAYGQGLAIETEKNFNAAGQKTALRETYTQKEKDFSALISKMKEAKIDAVYIGGYHNDVGLMVRQAREQGLKADFISADALNTAEFWSISGPAGEGLRYSDGASAVNLDSAKAVVEKFRAAKYEPEGYTLNSYAAIQAWAAAANEAKTTDSEKVAATLRSHPFNTAIGELKWDAKGDLTKVNYAWYVYHDGKATQEPLN</sequence>
<evidence type="ECO:0000259" key="6">
    <source>
        <dbReference type="Pfam" id="PF13458"/>
    </source>
</evidence>
<evidence type="ECO:0000256" key="1">
    <source>
        <dbReference type="ARBA" id="ARBA00010062"/>
    </source>
</evidence>
<evidence type="ECO:0000256" key="3">
    <source>
        <dbReference type="ARBA" id="ARBA00022729"/>
    </source>
</evidence>